<dbReference type="EMBL" id="PYGR01000105">
    <property type="protein sequence ID" value="PTO34064.1"/>
    <property type="molecule type" value="Genomic_DNA"/>
</dbReference>
<reference evidence="1 2" key="1">
    <citation type="submission" date="2018-03" db="EMBL/GenBank/DDBJ databases">
        <title>Draft genome sequences of four Enterococcus mundtii strains isolated from beef slaughterhouses in Kenya.</title>
        <authorList>
            <person name="Wambui J."/>
            <person name="Stevens M."/>
            <person name="Njage P."/>
            <person name="Stephan R."/>
            <person name="Tasara T."/>
        </authorList>
    </citation>
    <scope>NUCLEOTIDE SEQUENCE [LARGE SCALE GENOMIC DNA]</scope>
    <source>
        <strain evidence="1 2">H18-EM</strain>
    </source>
</reference>
<comment type="caution">
    <text evidence="1">The sequence shown here is derived from an EMBL/GenBank/DDBJ whole genome shotgun (WGS) entry which is preliminary data.</text>
</comment>
<accession>A0A2T5D8Y0</accession>
<proteinExistence type="predicted"/>
<gene>
    <name evidence="1" type="ORF">C6N14_14070</name>
</gene>
<evidence type="ECO:0000313" key="2">
    <source>
        <dbReference type="Proteomes" id="UP000244022"/>
    </source>
</evidence>
<dbReference type="RefSeq" id="WP_104776680.1">
    <property type="nucleotide sequence ID" value="NZ_JADNBP010000004.1"/>
</dbReference>
<protein>
    <submittedName>
        <fullName evidence="1">Uncharacterized protein</fullName>
    </submittedName>
</protein>
<evidence type="ECO:0000313" key="1">
    <source>
        <dbReference type="EMBL" id="PTO34064.1"/>
    </source>
</evidence>
<organism evidence="1 2">
    <name type="scientific">Enterococcus mundtii</name>
    <dbReference type="NCBI Taxonomy" id="53346"/>
    <lineage>
        <taxon>Bacteria</taxon>
        <taxon>Bacillati</taxon>
        <taxon>Bacillota</taxon>
        <taxon>Bacilli</taxon>
        <taxon>Lactobacillales</taxon>
        <taxon>Enterococcaceae</taxon>
        <taxon>Enterococcus</taxon>
    </lineage>
</organism>
<sequence>MTFIFAFDVSKGKSYKVLYHNQQCLTEGKVCHNQEEFRQLLEEITVLPETPEIIFEATGVSSRPLEKFCQNNRLAYCLLNFLERDILALSYHLKLNKRREQNQPLHYLYKRAVLL</sequence>
<dbReference type="AlphaFoldDB" id="A0A2T5D8Y0"/>
<name>A0A2T5D8Y0_ENTMU</name>
<dbReference type="Proteomes" id="UP000244022">
    <property type="component" value="Unassembled WGS sequence"/>
</dbReference>